<dbReference type="RefSeq" id="WP_265580158.1">
    <property type="nucleotide sequence ID" value="NZ_CP036172.1"/>
</dbReference>
<gene>
    <name evidence="1" type="ORF">RJ40_07010</name>
</gene>
<reference evidence="1" key="1">
    <citation type="journal article" date="2001" name="Int. J. Syst. Evol. Microbiol.">
        <title>Methanofollis aquaemaris sp. nov., a methanogen isolated from an aquaculture fish pond.</title>
        <authorList>
            <person name="Lai M.C."/>
            <person name="Chen S.C."/>
        </authorList>
    </citation>
    <scope>NUCLEOTIDE SEQUENCE</scope>
    <source>
        <strain evidence="1">N2F9704</strain>
    </source>
</reference>
<dbReference type="SUPFAM" id="SSF159713">
    <property type="entry name" value="Dhaf3308-like"/>
    <property type="match status" value="1"/>
</dbReference>
<keyword evidence="2" id="KW-1185">Reference proteome</keyword>
<organism evidence="1 2">
    <name type="scientific">Methanofollis aquaemaris</name>
    <dbReference type="NCBI Taxonomy" id="126734"/>
    <lineage>
        <taxon>Archaea</taxon>
        <taxon>Methanobacteriati</taxon>
        <taxon>Methanobacteriota</taxon>
        <taxon>Stenosarchaea group</taxon>
        <taxon>Methanomicrobia</taxon>
        <taxon>Methanomicrobiales</taxon>
        <taxon>Methanomicrobiaceae</taxon>
        <taxon>Methanofollis</taxon>
    </lineage>
</organism>
<dbReference type="AlphaFoldDB" id="A0A8A3S5Y7"/>
<proteinExistence type="predicted"/>
<dbReference type="GeneID" id="76424100"/>
<accession>A0A8A3S5Y7</accession>
<reference evidence="1" key="2">
    <citation type="submission" date="2019-02" db="EMBL/GenBank/DDBJ databases">
        <authorList>
            <person name="Chen S.-C."/>
            <person name="Chien H.-H."/>
            <person name="Lai M.-C."/>
        </authorList>
    </citation>
    <scope>NUCLEOTIDE SEQUENCE</scope>
    <source>
        <strain evidence="1">N2F9704</strain>
    </source>
</reference>
<name>A0A8A3S5Y7_9EURY</name>
<evidence type="ECO:0000313" key="1">
    <source>
        <dbReference type="EMBL" id="QSZ67269.1"/>
    </source>
</evidence>
<dbReference type="EMBL" id="CP036172">
    <property type="protein sequence ID" value="QSZ67269.1"/>
    <property type="molecule type" value="Genomic_DNA"/>
</dbReference>
<dbReference type="KEGG" id="maqe:RJ40_07010"/>
<protein>
    <submittedName>
        <fullName evidence="1">Uncharacterized protein</fullName>
    </submittedName>
</protein>
<sequence length="201" mass="20952">MNLIASAVAELKEQIKDSGCEDGVVALARNATRPLCQYPRGMCVEARFGDRTGHVVTTDPIEVATRISFMYGAPLKSPVERTAACAILNAVTGFFCINRKMNACDRAHHAPCLAELAATLEGKQVCLVGEAEGVAAVLGASVTATPEEADVLLVTGPGLISDEGLAAVEKALGEKQVIFLGPSTAGVATVLGIEHWCPYGN</sequence>
<evidence type="ECO:0000313" key="2">
    <source>
        <dbReference type="Proteomes" id="UP001042704"/>
    </source>
</evidence>
<dbReference type="Proteomes" id="UP001042704">
    <property type="component" value="Chromosome"/>
</dbReference>